<protein>
    <submittedName>
        <fullName evidence="2">GbNV_gp19-like protein</fullName>
    </submittedName>
</protein>
<name>A0AAE8Y3E2_9VIRU</name>
<evidence type="ECO:0000256" key="1">
    <source>
        <dbReference type="SAM" id="Phobius"/>
    </source>
</evidence>
<sequence length="302" mass="34488">MAPIETARSTMDGYRIFTLLITILLVVMILTISYMLVYPKVPIDYIRDKFQVLEDPEVTKDSAEVYTYTSASAIKPGVSFTCHVYIWYPPKVTEGILVFDIPGGAFINSSNTLKPYIHMPNLPYTVVSLEYPIVPKATAKLAIEYLENVMLATIEKYKVKWDREDISVYLCCASAGSYYGVKIINNNKLAQYVKKYSSVSGYFGYKTMDHLIATICDRVYLRQFKENVELDCMPIPEGLIDTFYAISEYDKLADSTLAFVGMTSQQDNVMTYKVPSHSFYLYYNCLDTQAYYQDLVTFLTES</sequence>
<dbReference type="Proteomes" id="UP000831195">
    <property type="component" value="Segment"/>
</dbReference>
<feature type="transmembrane region" description="Helical" evidence="1">
    <location>
        <begin position="16"/>
        <end position="37"/>
    </location>
</feature>
<proteinExistence type="predicted"/>
<reference evidence="2" key="1">
    <citation type="journal article" date="2021" name="Viruses">
        <title>Identification and Full Characterisation of Two Novel Crustacean Infecting Members of the Family Nudiviridae Provides Support for Two Subfamilies.</title>
        <authorList>
            <person name="Bateman K.S."/>
            <person name="Kerr R."/>
            <person name="Stentiford G.D."/>
            <person name="Bean T.P."/>
            <person name="Hooper C."/>
            <person name="Van Eynde B."/>
            <person name="Delbare D."/>
            <person name="Bojko J."/>
            <person name="Christiaens O."/>
            <person name="Taning C.N.T."/>
            <person name="Smagghe G."/>
            <person name="van Oers M.M."/>
            <person name="van Aerle R."/>
        </authorList>
    </citation>
    <scope>NUCLEOTIDE SEQUENCE</scope>
    <source>
        <strain evidence="2">AN1</strain>
    </source>
</reference>
<evidence type="ECO:0000313" key="2">
    <source>
        <dbReference type="EMBL" id="UBZ25583.1"/>
    </source>
</evidence>
<evidence type="ECO:0000313" key="3">
    <source>
        <dbReference type="Proteomes" id="UP000831195"/>
    </source>
</evidence>
<dbReference type="EMBL" id="MZ311577">
    <property type="protein sequence ID" value="UBZ25583.1"/>
    <property type="molecule type" value="Genomic_DNA"/>
</dbReference>
<dbReference type="SUPFAM" id="SSF53474">
    <property type="entry name" value="alpha/beta-Hydrolases"/>
    <property type="match status" value="1"/>
</dbReference>
<dbReference type="InterPro" id="IPR029058">
    <property type="entry name" value="AB_hydrolase_fold"/>
</dbReference>
<gene>
    <name evidence="2" type="ORF">CcNV_098</name>
</gene>
<keyword evidence="1" id="KW-0472">Membrane</keyword>
<keyword evidence="3" id="KW-1185">Reference proteome</keyword>
<keyword evidence="1" id="KW-1133">Transmembrane helix</keyword>
<dbReference type="Gene3D" id="3.40.50.1820">
    <property type="entry name" value="alpha/beta hydrolase"/>
    <property type="match status" value="1"/>
</dbReference>
<keyword evidence="1" id="KW-0812">Transmembrane</keyword>
<organism evidence="2 3">
    <name type="scientific">Crangon crangon nudivirus</name>
    <dbReference type="NCBI Taxonomy" id="2880838"/>
    <lineage>
        <taxon>Viruses</taxon>
        <taxon>Viruses incertae sedis</taxon>
        <taxon>Naldaviricetes</taxon>
        <taxon>Lefavirales</taxon>
        <taxon>Nudiviridae</taxon>
        <taxon>Gammanudivirus</taxon>
        <taxon>Gammanudivirus cracrangonis</taxon>
    </lineage>
</organism>
<accession>A0AAE8Y3E2</accession>